<gene>
    <name evidence="7" type="ORF">V8G54_015910</name>
</gene>
<feature type="compositionally biased region" description="Acidic residues" evidence="5">
    <location>
        <begin position="251"/>
        <end position="277"/>
    </location>
</feature>
<dbReference type="InterPro" id="IPR007527">
    <property type="entry name" value="Znf_SWIM"/>
</dbReference>
<keyword evidence="2 4" id="KW-0863">Zinc-finger</keyword>
<dbReference type="PROSITE" id="PS50966">
    <property type="entry name" value="ZF_SWIM"/>
    <property type="match status" value="1"/>
</dbReference>
<dbReference type="InterPro" id="IPR058594">
    <property type="entry name" value="PB1-like_dom_pln"/>
</dbReference>
<evidence type="ECO:0000256" key="2">
    <source>
        <dbReference type="ARBA" id="ARBA00022771"/>
    </source>
</evidence>
<evidence type="ECO:0000313" key="8">
    <source>
        <dbReference type="Proteomes" id="UP001374535"/>
    </source>
</evidence>
<feature type="region of interest" description="Disordered" evidence="5">
    <location>
        <begin position="923"/>
        <end position="987"/>
    </location>
</feature>
<dbReference type="EMBL" id="CP144696">
    <property type="protein sequence ID" value="WVZ11380.1"/>
    <property type="molecule type" value="Genomic_DNA"/>
</dbReference>
<dbReference type="InterPro" id="IPR018289">
    <property type="entry name" value="MULE_transposase_dom"/>
</dbReference>
<dbReference type="Pfam" id="PF03108">
    <property type="entry name" value="DBD_Tnp_Mut"/>
    <property type="match status" value="1"/>
</dbReference>
<evidence type="ECO:0000256" key="4">
    <source>
        <dbReference type="PROSITE-ProRule" id="PRU00325"/>
    </source>
</evidence>
<name>A0AAQ3NLY6_VIGMU</name>
<feature type="region of interest" description="Disordered" evidence="5">
    <location>
        <begin position="883"/>
        <end position="902"/>
    </location>
</feature>
<dbReference type="Pfam" id="PF26130">
    <property type="entry name" value="PB1-like"/>
    <property type="match status" value="1"/>
</dbReference>
<keyword evidence="3" id="KW-0862">Zinc</keyword>
<dbReference type="GO" id="GO:0008270">
    <property type="term" value="F:zinc ion binding"/>
    <property type="evidence" value="ECO:0007669"/>
    <property type="project" value="UniProtKB-KW"/>
</dbReference>
<dbReference type="InterPro" id="IPR004332">
    <property type="entry name" value="Transposase_MuDR"/>
</dbReference>
<feature type="compositionally biased region" description="Low complexity" evidence="5">
    <location>
        <begin position="973"/>
        <end position="987"/>
    </location>
</feature>
<dbReference type="Pfam" id="PF10551">
    <property type="entry name" value="MULE"/>
    <property type="match status" value="1"/>
</dbReference>
<organism evidence="7 8">
    <name type="scientific">Vigna mungo</name>
    <name type="common">Black gram</name>
    <name type="synonym">Phaseolus mungo</name>
    <dbReference type="NCBI Taxonomy" id="3915"/>
    <lineage>
        <taxon>Eukaryota</taxon>
        <taxon>Viridiplantae</taxon>
        <taxon>Streptophyta</taxon>
        <taxon>Embryophyta</taxon>
        <taxon>Tracheophyta</taxon>
        <taxon>Spermatophyta</taxon>
        <taxon>Magnoliopsida</taxon>
        <taxon>eudicotyledons</taxon>
        <taxon>Gunneridae</taxon>
        <taxon>Pentapetalae</taxon>
        <taxon>rosids</taxon>
        <taxon>fabids</taxon>
        <taxon>Fabales</taxon>
        <taxon>Fabaceae</taxon>
        <taxon>Papilionoideae</taxon>
        <taxon>50 kb inversion clade</taxon>
        <taxon>NPAAA clade</taxon>
        <taxon>indigoferoid/millettioid clade</taxon>
        <taxon>Phaseoleae</taxon>
        <taxon>Vigna</taxon>
    </lineage>
</organism>
<evidence type="ECO:0000313" key="7">
    <source>
        <dbReference type="EMBL" id="WVZ11380.1"/>
    </source>
</evidence>
<feature type="domain" description="SWIM-type" evidence="6">
    <location>
        <begin position="800"/>
        <end position="832"/>
    </location>
</feature>
<proteinExistence type="predicted"/>
<dbReference type="PANTHER" id="PTHR31973">
    <property type="entry name" value="POLYPROTEIN, PUTATIVE-RELATED"/>
    <property type="match status" value="1"/>
</dbReference>
<dbReference type="SMART" id="SM00575">
    <property type="entry name" value="ZnF_PMZ"/>
    <property type="match status" value="1"/>
</dbReference>
<accession>A0AAQ3NLY6</accession>
<feature type="compositionally biased region" description="Basic residues" evidence="5">
    <location>
        <begin position="923"/>
        <end position="932"/>
    </location>
</feature>
<evidence type="ECO:0000256" key="5">
    <source>
        <dbReference type="SAM" id="MobiDB-lite"/>
    </source>
</evidence>
<dbReference type="Pfam" id="PF04434">
    <property type="entry name" value="SWIM"/>
    <property type="match status" value="1"/>
</dbReference>
<evidence type="ECO:0000256" key="1">
    <source>
        <dbReference type="ARBA" id="ARBA00022723"/>
    </source>
</evidence>
<evidence type="ECO:0000259" key="6">
    <source>
        <dbReference type="PROSITE" id="PS50966"/>
    </source>
</evidence>
<dbReference type="Proteomes" id="UP001374535">
    <property type="component" value="Chromosome 5"/>
</dbReference>
<keyword evidence="1" id="KW-0479">Metal-binding</keyword>
<dbReference type="AlphaFoldDB" id="A0AAQ3NLY6"/>
<sequence>MSKNGDTEANWIFGIGEKYVGRNTIRTRTRRILLQALHWVVKTRWFVRALCQGVKKVFEVRLHHMGRFDRGLRYVGGEVHVVVGLDPDRWSYFEAVGIVKEFKYDGDFKLWWKGSREIMMNNLRILSDDREAMNLSKYAEGTGDMVEIYVEHVPSEPVEVLFLSGGEETLDGNMEGVADIVQEGGLNVEQGHPAEEHIDVEIGHKEVEVGEEEVEIAEEEEVQIGDEEVQIGEEEVQIGEEEVVIGDDEGYDSEEEVDIDESEEERMDNDDDGFGVEDDGRRNINPVLERWNSMKRRKKRVTRTGNVGEGSFVMDDEVGEHEINEEYISDELDLDLESDEDGSLKMGKFKKFRQDDMNKDFKFSLGMEFGSLKDFKNALMEHSVLNGKEIKFVKNDLTRVRAGCKKKCGFLIMANKVGGKETFRVKTLVGRHRCGRVFGNKSASVNWIAQVLIDRFVNVASMTVHQIIDDIKKSFSVGITAWKAGKAKQIALDSLVGDGDRQYARLYDYVGELLRVKCGTFKIQVNQPQPSLPPRFGSFYMCLEGCKQGFLGSCRPFIGVDGCHLKTTYGGQLLVALGQDPNDQYFPLAFVVVENECKETWRWFLSQLLDDIGGTECQRWGLMTVFDEMMDGVEHRLCLRHLYNNFKKRFGGGVLIRDLMMGATKATYEKEWEKKMGELKAINIDAYNWLLGLPTKSWCKHAFSTYCRCDVLINNLTESFNSTIILARDKPIITMMEWIRTYVMKQFATLREKAMTYPGVVMPRPRKRLDKEIEKSGNWIPTWAGAENFEVTHGFTMDKFVVDLSNNSCSCYSWDLIGITCRHAIVAISYKVQNPEDYVHVYYKKPAYVTCYAPEIVPINGQQMWQSYENTLLLLPPIYKTPPGRPKKLRRREVDEPVRHTKLSKKHAIMKCSSCKEFGHNVRSCRRKKKTRGTSSAGGSGSRPRSEAKAPSTSQGARAASTAHSGASRGEARPSLSGAAAASRGQAAGRIASGLGAHHLGSQASTT</sequence>
<reference evidence="7 8" key="1">
    <citation type="journal article" date="2023" name="Life. Sci Alliance">
        <title>Evolutionary insights into 3D genome organization and epigenetic landscape of Vigna mungo.</title>
        <authorList>
            <person name="Junaid A."/>
            <person name="Singh B."/>
            <person name="Bhatia S."/>
        </authorList>
    </citation>
    <scope>NUCLEOTIDE SEQUENCE [LARGE SCALE GENOMIC DNA]</scope>
    <source>
        <strain evidence="7">Urdbean</strain>
    </source>
</reference>
<dbReference type="InterPro" id="IPR006564">
    <property type="entry name" value="Znf_PMZ"/>
</dbReference>
<dbReference type="PANTHER" id="PTHR31973:SF187">
    <property type="entry name" value="MUTATOR TRANSPOSASE MUDRA PROTEIN"/>
    <property type="match status" value="1"/>
</dbReference>
<keyword evidence="8" id="KW-1185">Reference proteome</keyword>
<feature type="region of interest" description="Disordered" evidence="5">
    <location>
        <begin position="251"/>
        <end position="281"/>
    </location>
</feature>
<evidence type="ECO:0000256" key="3">
    <source>
        <dbReference type="ARBA" id="ARBA00022833"/>
    </source>
</evidence>
<protein>
    <recommendedName>
        <fullName evidence="6">SWIM-type domain-containing protein</fullName>
    </recommendedName>
</protein>